<sequence>MHEKDSKSMVLLRSGTLAASETRRTPAEATLDGTDLQPCVRKRAEGLCLWSAKVVLFECEALLLNGRTLRPADMPCLYGHLAGCNEDDQNNGGTMAEIRGVRASR</sequence>
<dbReference type="EMBL" id="GL377309">
    <property type="protein sequence ID" value="EFI94395.1"/>
    <property type="molecule type" value="Genomic_DNA"/>
</dbReference>
<keyword evidence="3" id="KW-1185">Reference proteome</keyword>
<gene>
    <name evidence="2" type="ORF">SCHCODRAFT_85710</name>
</gene>
<reference evidence="2 3" key="1">
    <citation type="journal article" date="2010" name="Nat. Biotechnol.">
        <title>Genome sequence of the model mushroom Schizophyllum commune.</title>
        <authorList>
            <person name="Ohm R.A."/>
            <person name="de Jong J.F."/>
            <person name="Lugones L.G."/>
            <person name="Aerts A."/>
            <person name="Kothe E."/>
            <person name="Stajich J.E."/>
            <person name="de Vries R.P."/>
            <person name="Record E."/>
            <person name="Levasseur A."/>
            <person name="Baker S.E."/>
            <person name="Bartholomew K.A."/>
            <person name="Coutinho P.M."/>
            <person name="Erdmann S."/>
            <person name="Fowler T.J."/>
            <person name="Gathman A.C."/>
            <person name="Lombard V."/>
            <person name="Henrissat B."/>
            <person name="Knabe N."/>
            <person name="Kuees U."/>
            <person name="Lilly W.W."/>
            <person name="Lindquist E."/>
            <person name="Lucas S."/>
            <person name="Magnuson J.K."/>
            <person name="Piumi F."/>
            <person name="Raudaskoski M."/>
            <person name="Salamov A."/>
            <person name="Schmutz J."/>
            <person name="Schwarze F.W.M.R."/>
            <person name="vanKuyk P.A."/>
            <person name="Horton J.S."/>
            <person name="Grigoriev I.V."/>
            <person name="Woesten H.A.B."/>
        </authorList>
    </citation>
    <scope>NUCLEOTIDE SEQUENCE [LARGE SCALE GENOMIC DNA]</scope>
    <source>
        <strain evidence="3">H4-8 / FGSC 9210</strain>
    </source>
</reference>
<feature type="region of interest" description="Disordered" evidence="1">
    <location>
        <begin position="1"/>
        <end position="29"/>
    </location>
</feature>
<evidence type="ECO:0000313" key="3">
    <source>
        <dbReference type="Proteomes" id="UP000007431"/>
    </source>
</evidence>
<proteinExistence type="predicted"/>
<dbReference type="KEGG" id="scm:SCHCO_02510436"/>
<dbReference type="Proteomes" id="UP000007431">
    <property type="component" value="Unassembled WGS sequence"/>
</dbReference>
<dbReference type="RefSeq" id="XP_003029298.1">
    <property type="nucleotide sequence ID" value="XM_003029252.1"/>
</dbReference>
<dbReference type="InParanoid" id="D8QBQ7"/>
<dbReference type="VEuPathDB" id="FungiDB:SCHCODRAFT_02510436"/>
<dbReference type="HOGENOM" id="CLU_2238168_0_0_1"/>
<organism evidence="3">
    <name type="scientific">Schizophyllum commune (strain H4-8 / FGSC 9210)</name>
    <name type="common">Split gill fungus</name>
    <dbReference type="NCBI Taxonomy" id="578458"/>
    <lineage>
        <taxon>Eukaryota</taxon>
        <taxon>Fungi</taxon>
        <taxon>Dikarya</taxon>
        <taxon>Basidiomycota</taxon>
        <taxon>Agaricomycotina</taxon>
        <taxon>Agaricomycetes</taxon>
        <taxon>Agaricomycetidae</taxon>
        <taxon>Agaricales</taxon>
        <taxon>Schizophyllaceae</taxon>
        <taxon>Schizophyllum</taxon>
    </lineage>
</organism>
<dbReference type="AlphaFoldDB" id="D8QBQ7"/>
<evidence type="ECO:0000256" key="1">
    <source>
        <dbReference type="SAM" id="MobiDB-lite"/>
    </source>
</evidence>
<evidence type="ECO:0000313" key="2">
    <source>
        <dbReference type="EMBL" id="EFI94395.1"/>
    </source>
</evidence>
<dbReference type="GeneID" id="9591122"/>
<name>D8QBQ7_SCHCM</name>
<accession>D8QBQ7</accession>
<protein>
    <submittedName>
        <fullName evidence="2">Expressed protein</fullName>
    </submittedName>
</protein>